<dbReference type="PANTHER" id="PTHR30344">
    <property type="entry name" value="6-PHOSPHOGLUCONOLACTONASE-RELATED"/>
    <property type="match status" value="1"/>
</dbReference>
<dbReference type="EMBL" id="KZ824496">
    <property type="protein sequence ID" value="RAK95315.1"/>
    <property type="molecule type" value="Genomic_DNA"/>
</dbReference>
<dbReference type="GeneID" id="37219656"/>
<keyword evidence="4" id="KW-1185">Reference proteome</keyword>
<evidence type="ECO:0000256" key="2">
    <source>
        <dbReference type="SAM" id="MobiDB-lite"/>
    </source>
</evidence>
<proteinExistence type="inferred from homology"/>
<evidence type="ECO:0000313" key="4">
    <source>
        <dbReference type="Proteomes" id="UP000249402"/>
    </source>
</evidence>
<dbReference type="InterPro" id="IPR050282">
    <property type="entry name" value="Cycloisomerase_2"/>
</dbReference>
<reference evidence="3 4" key="1">
    <citation type="submission" date="2018-02" db="EMBL/GenBank/DDBJ databases">
        <title>The genomes of Aspergillus section Nigri reveals drivers in fungal speciation.</title>
        <authorList>
            <consortium name="DOE Joint Genome Institute"/>
            <person name="Vesth T.C."/>
            <person name="Nybo J."/>
            <person name="Theobald S."/>
            <person name="Brandl J."/>
            <person name="Frisvad J.C."/>
            <person name="Nielsen K.F."/>
            <person name="Lyhne E.K."/>
            <person name="Kogle M.E."/>
            <person name="Kuo A."/>
            <person name="Riley R."/>
            <person name="Clum A."/>
            <person name="Nolan M."/>
            <person name="Lipzen A."/>
            <person name="Salamov A."/>
            <person name="Henrissat B."/>
            <person name="Wiebenga A."/>
            <person name="De vries R.P."/>
            <person name="Grigoriev I.V."/>
            <person name="Mortensen U.H."/>
            <person name="Andersen M.R."/>
            <person name="Baker S.E."/>
        </authorList>
    </citation>
    <scope>NUCLEOTIDE SEQUENCE [LARGE SCALE GENOMIC DNA]</scope>
    <source>
        <strain evidence="3 4">CBS 121593</strain>
    </source>
</reference>
<dbReference type="Proteomes" id="UP000249402">
    <property type="component" value="Unassembled WGS sequence"/>
</dbReference>
<dbReference type="VEuPathDB" id="FungiDB:BO80DRAFT_266372"/>
<sequence>MILPHDEPLVCQATCCEAGLATADLSEARNSGCRRLTFRGISSLMWLRSVPPPPSYPAALSAPWPAYRRTSTTYVYVGSFVMPHPAKHEGLHVLRIEPETGALVRVASHVPGLKVGSLAVDHRRGVLYATDEVANAGQVYAFSIDCPTGDLTELGHWPSYGTQPAGIAGDAQSGYHMEQRYDDATTVLFPLDAAGCLGPPCDVYVHAVPGSLAPPSCLHSVSSSPDGTFLIEGDMEKDQLVTLVVDTAARSRRRQGIWDAPRGSGPRYSAFHPTLPVFYINYEYRPVLEIFAYRVGGELESTGTVDVLPEDLPSGPGVPSVPMAGSSTSPCP</sequence>
<dbReference type="AlphaFoldDB" id="A0A395GIN8"/>
<organism evidence="3 4">
    <name type="scientific">Aspergillus ibericus CBS 121593</name>
    <dbReference type="NCBI Taxonomy" id="1448316"/>
    <lineage>
        <taxon>Eukaryota</taxon>
        <taxon>Fungi</taxon>
        <taxon>Dikarya</taxon>
        <taxon>Ascomycota</taxon>
        <taxon>Pezizomycotina</taxon>
        <taxon>Eurotiomycetes</taxon>
        <taxon>Eurotiomycetidae</taxon>
        <taxon>Eurotiales</taxon>
        <taxon>Aspergillaceae</taxon>
        <taxon>Aspergillus</taxon>
        <taxon>Aspergillus subgen. Circumdati</taxon>
    </lineage>
</organism>
<dbReference type="Pfam" id="PF10282">
    <property type="entry name" value="Lactonase"/>
    <property type="match status" value="1"/>
</dbReference>
<dbReference type="PANTHER" id="PTHR30344:SF1">
    <property type="entry name" value="6-PHOSPHOGLUCONOLACTONASE"/>
    <property type="match status" value="1"/>
</dbReference>
<evidence type="ECO:0000256" key="1">
    <source>
        <dbReference type="ARBA" id="ARBA00005564"/>
    </source>
</evidence>
<accession>A0A395GIN8</accession>
<dbReference type="STRING" id="1448316.A0A395GIN8"/>
<dbReference type="RefSeq" id="XP_025569643.1">
    <property type="nucleotide sequence ID" value="XM_025714791.1"/>
</dbReference>
<evidence type="ECO:0000313" key="3">
    <source>
        <dbReference type="EMBL" id="RAK95315.1"/>
    </source>
</evidence>
<feature type="region of interest" description="Disordered" evidence="2">
    <location>
        <begin position="306"/>
        <end position="332"/>
    </location>
</feature>
<dbReference type="OrthoDB" id="9972196at2759"/>
<dbReference type="GO" id="GO:0017057">
    <property type="term" value="F:6-phosphogluconolactonase activity"/>
    <property type="evidence" value="ECO:0007669"/>
    <property type="project" value="TreeGrafter"/>
</dbReference>
<dbReference type="SUPFAM" id="SSF51004">
    <property type="entry name" value="C-terminal (heme d1) domain of cytochrome cd1-nitrite reductase"/>
    <property type="match status" value="1"/>
</dbReference>
<dbReference type="InterPro" id="IPR019405">
    <property type="entry name" value="Lactonase_7-beta_prop"/>
</dbReference>
<gene>
    <name evidence="3" type="ORF">BO80DRAFT_266372</name>
</gene>
<name>A0A395GIN8_9EURO</name>
<comment type="similarity">
    <text evidence="1">Belongs to the cycloisomerase 2 family.</text>
</comment>
<dbReference type="InterPro" id="IPR011048">
    <property type="entry name" value="Haem_d1_sf"/>
</dbReference>
<dbReference type="Gene3D" id="2.130.10.10">
    <property type="entry name" value="YVTN repeat-like/Quinoprotein amine dehydrogenase"/>
    <property type="match status" value="1"/>
</dbReference>
<dbReference type="InterPro" id="IPR015943">
    <property type="entry name" value="WD40/YVTN_repeat-like_dom_sf"/>
</dbReference>
<protein>
    <submittedName>
        <fullName evidence="3">Uncharacterized protein</fullName>
    </submittedName>
</protein>